<evidence type="ECO:0000259" key="2">
    <source>
        <dbReference type="Pfam" id="PF02517"/>
    </source>
</evidence>
<feature type="transmembrane region" description="Helical" evidence="1">
    <location>
        <begin position="170"/>
        <end position="187"/>
    </location>
</feature>
<feature type="transmembrane region" description="Helical" evidence="1">
    <location>
        <begin position="237"/>
        <end position="255"/>
    </location>
</feature>
<name>A0A382N6E9_9ZZZZ</name>
<dbReference type="GO" id="GO:0004175">
    <property type="term" value="F:endopeptidase activity"/>
    <property type="evidence" value="ECO:0007669"/>
    <property type="project" value="UniProtKB-ARBA"/>
</dbReference>
<feature type="non-terminal residue" evidence="3">
    <location>
        <position position="1"/>
    </location>
</feature>
<feature type="transmembrane region" description="Helical" evidence="1">
    <location>
        <begin position="262"/>
        <end position="281"/>
    </location>
</feature>
<feature type="transmembrane region" description="Helical" evidence="1">
    <location>
        <begin position="76"/>
        <end position="94"/>
    </location>
</feature>
<reference evidence="3" key="1">
    <citation type="submission" date="2018-05" db="EMBL/GenBank/DDBJ databases">
        <authorList>
            <person name="Lanie J.A."/>
            <person name="Ng W.-L."/>
            <person name="Kazmierczak K.M."/>
            <person name="Andrzejewski T.M."/>
            <person name="Davidsen T.M."/>
            <person name="Wayne K.J."/>
            <person name="Tettelin H."/>
            <person name="Glass J.I."/>
            <person name="Rusch D."/>
            <person name="Podicherti R."/>
            <person name="Tsui H.-C.T."/>
            <person name="Winkler M.E."/>
        </authorList>
    </citation>
    <scope>NUCLEOTIDE SEQUENCE</scope>
</reference>
<feature type="transmembrane region" description="Helical" evidence="1">
    <location>
        <begin position="296"/>
        <end position="313"/>
    </location>
</feature>
<keyword evidence="1" id="KW-0812">Transmembrane</keyword>
<feature type="domain" description="CAAX prenyl protease 2/Lysostaphin resistance protein A-like" evidence="2">
    <location>
        <begin position="159"/>
        <end position="272"/>
    </location>
</feature>
<feature type="transmembrane region" description="Helical" evidence="1">
    <location>
        <begin position="115"/>
        <end position="136"/>
    </location>
</feature>
<dbReference type="InterPro" id="IPR003675">
    <property type="entry name" value="Rce1/LyrA-like_dom"/>
</dbReference>
<dbReference type="Pfam" id="PF02517">
    <property type="entry name" value="Rce1-like"/>
    <property type="match status" value="1"/>
</dbReference>
<organism evidence="3">
    <name type="scientific">marine metagenome</name>
    <dbReference type="NCBI Taxonomy" id="408172"/>
    <lineage>
        <taxon>unclassified sequences</taxon>
        <taxon>metagenomes</taxon>
        <taxon>ecological metagenomes</taxon>
    </lineage>
</organism>
<feature type="non-terminal residue" evidence="3">
    <location>
        <position position="314"/>
    </location>
</feature>
<keyword evidence="1" id="KW-1133">Transmembrane helix</keyword>
<proteinExistence type="predicted"/>
<evidence type="ECO:0000313" key="3">
    <source>
        <dbReference type="EMBL" id="SVC56759.1"/>
    </source>
</evidence>
<gene>
    <name evidence="3" type="ORF">METZ01_LOCUS309613</name>
</gene>
<feature type="transmembrane region" description="Helical" evidence="1">
    <location>
        <begin position="12"/>
        <end position="38"/>
    </location>
</feature>
<evidence type="ECO:0000256" key="1">
    <source>
        <dbReference type="SAM" id="Phobius"/>
    </source>
</evidence>
<dbReference type="AlphaFoldDB" id="A0A382N6E9"/>
<keyword evidence="1" id="KW-0472">Membrane</keyword>
<accession>A0A382N6E9</accession>
<feature type="transmembrane region" description="Helical" evidence="1">
    <location>
        <begin position="208"/>
        <end position="231"/>
    </location>
</feature>
<dbReference type="GO" id="GO:0080120">
    <property type="term" value="P:CAAX-box protein maturation"/>
    <property type="evidence" value="ECO:0007669"/>
    <property type="project" value="UniProtKB-ARBA"/>
</dbReference>
<protein>
    <recommendedName>
        <fullName evidence="2">CAAX prenyl protease 2/Lysostaphin resistance protein A-like domain-containing protein</fullName>
    </recommendedName>
</protein>
<sequence>VSSKNRILRILGIPYSALLSVIFCMMILSFPLGAYLVFNSEIGGNITYEYPINSLGLFLAGIGFELPVEFELGDGFIVLWCVFLILFTVSFLGPKKSFVTVLQSMVLEGKYQIQDNYVVVIIKWFSILVIISGVIISVQEFFGIATAQPIGSNQLVQFFDVSLAPIIEELGFRVILIGLPLFALYSHKSSFRFLVKSLWKPWKNLHIVNLRVALLVIVVVGILFGMAHVILGETWSTGKFAQAAASGIIIGWVYFRYGLAPAILIHWATNYFIFSYAYIIADLNKISLDNAFDHSFLNTLELMLVATGIISITI</sequence>
<dbReference type="EMBL" id="UINC01098323">
    <property type="protein sequence ID" value="SVC56759.1"/>
    <property type="molecule type" value="Genomic_DNA"/>
</dbReference>